<dbReference type="PANTHER" id="PTHR44846:SF1">
    <property type="entry name" value="MANNOSYL-D-GLYCERATE TRANSPORT_METABOLISM SYSTEM REPRESSOR MNGR-RELATED"/>
    <property type="match status" value="1"/>
</dbReference>
<dbReference type="EMBL" id="VFIP01000056">
    <property type="protein sequence ID" value="TWR83455.1"/>
    <property type="molecule type" value="Genomic_DNA"/>
</dbReference>
<dbReference type="Pfam" id="PF07702">
    <property type="entry name" value="UTRA"/>
    <property type="match status" value="1"/>
</dbReference>
<evidence type="ECO:0000256" key="1">
    <source>
        <dbReference type="ARBA" id="ARBA00023015"/>
    </source>
</evidence>
<comment type="caution">
    <text evidence="5">The sequence shown here is derived from an EMBL/GenBank/DDBJ whole genome shotgun (WGS) entry which is preliminary data.</text>
</comment>
<dbReference type="OrthoDB" id="6626198at2"/>
<name>A0A5C5PSL9_9PSED</name>
<dbReference type="Proteomes" id="UP000317901">
    <property type="component" value="Unassembled WGS sequence"/>
</dbReference>
<evidence type="ECO:0000256" key="2">
    <source>
        <dbReference type="ARBA" id="ARBA00023125"/>
    </source>
</evidence>
<evidence type="ECO:0000259" key="4">
    <source>
        <dbReference type="PROSITE" id="PS50949"/>
    </source>
</evidence>
<dbReference type="RefSeq" id="WP_146427257.1">
    <property type="nucleotide sequence ID" value="NZ_CP142033.1"/>
</dbReference>
<dbReference type="SMART" id="SM00345">
    <property type="entry name" value="HTH_GNTR"/>
    <property type="match status" value="1"/>
</dbReference>
<dbReference type="SUPFAM" id="SSF46785">
    <property type="entry name" value="Winged helix' DNA-binding domain"/>
    <property type="match status" value="1"/>
</dbReference>
<proteinExistence type="predicted"/>
<organism evidence="5 6">
    <name type="scientific">Pseudomonas saxonica</name>
    <dbReference type="NCBI Taxonomy" id="2600598"/>
    <lineage>
        <taxon>Bacteria</taxon>
        <taxon>Pseudomonadati</taxon>
        <taxon>Pseudomonadota</taxon>
        <taxon>Gammaproteobacteria</taxon>
        <taxon>Pseudomonadales</taxon>
        <taxon>Pseudomonadaceae</taxon>
        <taxon>Pseudomonas</taxon>
    </lineage>
</organism>
<dbReference type="InterPro" id="IPR036388">
    <property type="entry name" value="WH-like_DNA-bd_sf"/>
</dbReference>
<keyword evidence="3" id="KW-0804">Transcription</keyword>
<dbReference type="PANTHER" id="PTHR44846">
    <property type="entry name" value="MANNOSYL-D-GLYCERATE TRANSPORT/METABOLISM SYSTEM REPRESSOR MNGR-RELATED"/>
    <property type="match status" value="1"/>
</dbReference>
<dbReference type="Pfam" id="PF00392">
    <property type="entry name" value="GntR"/>
    <property type="match status" value="1"/>
</dbReference>
<dbReference type="PROSITE" id="PS50949">
    <property type="entry name" value="HTH_GNTR"/>
    <property type="match status" value="1"/>
</dbReference>
<dbReference type="InterPro" id="IPR028978">
    <property type="entry name" value="Chorismate_lyase_/UTRA_dom_sf"/>
</dbReference>
<feature type="domain" description="HTH gntR-type" evidence="4">
    <location>
        <begin position="7"/>
        <end position="75"/>
    </location>
</feature>
<accession>A0A5C5PSL9</accession>
<protein>
    <submittedName>
        <fullName evidence="5">GntR family transcriptional regulator</fullName>
    </submittedName>
</protein>
<evidence type="ECO:0000256" key="3">
    <source>
        <dbReference type="ARBA" id="ARBA00023163"/>
    </source>
</evidence>
<dbReference type="SMART" id="SM00866">
    <property type="entry name" value="UTRA"/>
    <property type="match status" value="1"/>
</dbReference>
<dbReference type="CDD" id="cd07377">
    <property type="entry name" value="WHTH_GntR"/>
    <property type="match status" value="1"/>
</dbReference>
<evidence type="ECO:0000313" key="6">
    <source>
        <dbReference type="Proteomes" id="UP000317901"/>
    </source>
</evidence>
<dbReference type="GO" id="GO:0045892">
    <property type="term" value="P:negative regulation of DNA-templated transcription"/>
    <property type="evidence" value="ECO:0007669"/>
    <property type="project" value="TreeGrafter"/>
</dbReference>
<gene>
    <name evidence="5" type="ORF">FJD37_20625</name>
</gene>
<dbReference type="Gene3D" id="1.10.10.10">
    <property type="entry name" value="Winged helix-like DNA-binding domain superfamily/Winged helix DNA-binding domain"/>
    <property type="match status" value="1"/>
</dbReference>
<dbReference type="GO" id="GO:0003677">
    <property type="term" value="F:DNA binding"/>
    <property type="evidence" value="ECO:0007669"/>
    <property type="project" value="UniProtKB-KW"/>
</dbReference>
<evidence type="ECO:0000313" key="5">
    <source>
        <dbReference type="EMBL" id="TWR83455.1"/>
    </source>
</evidence>
<dbReference type="InterPro" id="IPR011663">
    <property type="entry name" value="UTRA"/>
</dbReference>
<dbReference type="InterPro" id="IPR000524">
    <property type="entry name" value="Tscrpt_reg_HTH_GntR"/>
</dbReference>
<dbReference type="SUPFAM" id="SSF64288">
    <property type="entry name" value="Chorismate lyase-like"/>
    <property type="match status" value="1"/>
</dbReference>
<keyword evidence="1" id="KW-0805">Transcription regulation</keyword>
<dbReference type="GO" id="GO:0003700">
    <property type="term" value="F:DNA-binding transcription factor activity"/>
    <property type="evidence" value="ECO:0007669"/>
    <property type="project" value="InterPro"/>
</dbReference>
<dbReference type="InterPro" id="IPR036390">
    <property type="entry name" value="WH_DNA-bd_sf"/>
</dbReference>
<keyword evidence="2" id="KW-0238">DNA-binding</keyword>
<sequence length="242" mass="27079">MIKPARSNEKQSAVNELVHRIKSGLLADGHPLPGEEQLSQELQVSTGTLREALAELERRKYIAMQTEGGAIVTYDGFSLDQSNGWSQALADTGARIYTEVLRLETVERPELALQLGISHFVILERRRRQEDGIAISLERSLVPATGGLEGLPRVGLIDNSLTITLAAYGFVADRGDQWIGAHPLNEQDAALLERTPGTVFIKALRTTFDRQNRFMEQVESWLDPQHFRMYQSFGARKKINKP</sequence>
<dbReference type="Gene3D" id="3.40.1410.10">
    <property type="entry name" value="Chorismate lyase-like"/>
    <property type="match status" value="1"/>
</dbReference>
<reference evidence="5 6" key="1">
    <citation type="submission" date="2019-06" db="EMBL/GenBank/DDBJ databases">
        <title>Pseudomonas bimorpha sp. nov. isolated from bovine raw milk and skim milk concentrate.</title>
        <authorList>
            <person name="Hofmann K."/>
            <person name="Huptas C."/>
            <person name="Doll E."/>
            <person name="Scherer S."/>
            <person name="Wenning M."/>
        </authorList>
    </citation>
    <scope>NUCLEOTIDE SEQUENCE [LARGE SCALE GENOMIC DNA]</scope>
    <source>
        <strain evidence="5 6">DSM 108990</strain>
    </source>
</reference>
<dbReference type="InterPro" id="IPR050679">
    <property type="entry name" value="Bact_HTH_transcr_reg"/>
</dbReference>
<dbReference type="AlphaFoldDB" id="A0A5C5PSL9"/>